<accession>A0A9W7EU67</accession>
<dbReference type="Gene3D" id="3.80.10.10">
    <property type="entry name" value="Ribonuclease Inhibitor"/>
    <property type="match status" value="1"/>
</dbReference>
<evidence type="ECO:0000256" key="2">
    <source>
        <dbReference type="SAM" id="MobiDB-lite"/>
    </source>
</evidence>
<proteinExistence type="predicted"/>
<feature type="compositionally biased region" description="Basic and acidic residues" evidence="2">
    <location>
        <begin position="770"/>
        <end position="779"/>
    </location>
</feature>
<dbReference type="PANTHER" id="PTHR45661">
    <property type="entry name" value="SURFACE ANTIGEN"/>
    <property type="match status" value="1"/>
</dbReference>
<reference evidence="6" key="1">
    <citation type="journal article" date="2023" name="Commun. Biol.">
        <title>Genome analysis of Parmales, the sister group of diatoms, reveals the evolutionary specialization of diatoms from phago-mixotrophs to photoautotrophs.</title>
        <authorList>
            <person name="Ban H."/>
            <person name="Sato S."/>
            <person name="Yoshikawa S."/>
            <person name="Yamada K."/>
            <person name="Nakamura Y."/>
            <person name="Ichinomiya M."/>
            <person name="Sato N."/>
            <person name="Blanc-Mathieu R."/>
            <person name="Endo H."/>
            <person name="Kuwata A."/>
            <person name="Ogata H."/>
        </authorList>
    </citation>
    <scope>NUCLEOTIDE SEQUENCE [LARGE SCALE GENOMIC DNA]</scope>
</reference>
<dbReference type="SUPFAM" id="SSF52058">
    <property type="entry name" value="L domain-like"/>
    <property type="match status" value="1"/>
</dbReference>
<keyword evidence="3" id="KW-0472">Membrane</keyword>
<evidence type="ECO:0000256" key="1">
    <source>
        <dbReference type="SAM" id="Coils"/>
    </source>
</evidence>
<dbReference type="InterPro" id="IPR053139">
    <property type="entry name" value="Surface_bspA-like"/>
</dbReference>
<evidence type="ECO:0000313" key="5">
    <source>
        <dbReference type="EMBL" id="GMH91878.1"/>
    </source>
</evidence>
<keyword evidence="3" id="KW-0812">Transmembrane</keyword>
<dbReference type="EMBL" id="BLQM01000481">
    <property type="protein sequence ID" value="GMH91878.1"/>
    <property type="molecule type" value="Genomic_DNA"/>
</dbReference>
<dbReference type="Proteomes" id="UP001162640">
    <property type="component" value="Unassembled WGS sequence"/>
</dbReference>
<comment type="caution">
    <text evidence="5">The sequence shown here is derived from an EMBL/GenBank/DDBJ whole genome shotgun (WGS) entry which is preliminary data.</text>
</comment>
<gene>
    <name evidence="5" type="ORF">TL16_g12180</name>
</gene>
<evidence type="ECO:0000256" key="3">
    <source>
        <dbReference type="SAM" id="Phobius"/>
    </source>
</evidence>
<dbReference type="AlphaFoldDB" id="A0A9W7EU67"/>
<dbReference type="PANTHER" id="PTHR45661:SF3">
    <property type="entry name" value="IG-LIKE DOMAIN-CONTAINING PROTEIN"/>
    <property type="match status" value="1"/>
</dbReference>
<feature type="chain" id="PRO_5040995240" evidence="4">
    <location>
        <begin position="21"/>
        <end position="796"/>
    </location>
</feature>
<evidence type="ECO:0000256" key="4">
    <source>
        <dbReference type="SAM" id="SignalP"/>
    </source>
</evidence>
<feature type="coiled-coil region" evidence="1">
    <location>
        <begin position="723"/>
        <end position="757"/>
    </location>
</feature>
<keyword evidence="4" id="KW-0732">Signal</keyword>
<sequence length="796" mass="89576">MATRMRHVWLIVAIFSVVMADDTLSPSPAPTVDDDSPWDPLGWGTPPIDFYGDCPLEDCPGWLKTIVDSVVFKWFGFILLVCFGFPLVTLGISLKLVDVVLRVHVLFKRCIRRNQLAKGKLIIDGCVTIYGNPWRYYSSYWFGIGTALDSPTRILAKHLHYDKFVELKRKVTELSFVPNIKKNGHGVCYLCELLVNVNIPEGIDEISESSFWGCTGLLNVKFPKSLKKIDNGAFKECTSVESLDLSHTLLESIGGSAFEKCSALKSLRLNSVVKPPGTNAFQGCFKLAPSTIYNEDSGCDATPDIFTYLQWKSSPLLSNCIDNNISALEAILNENPQVLLERGGGSNESALQYAFNSPCLTKLIVLKIPDATIDSKTYVEYAKEVNAPQLTTNMLELITLDELKACGGTNADIQAAVDDKKATMNELIAAMGNIVDYAARENATVLQTKMFGELKIADVSAAKVTFGELKAFCGDQAKRLGDLISVVMNKYKTLDFRRYEPFEQVSDITVKEQRPPPSALKIEEQVKFQLSNASWYEEEFQAAMNKIANFFNRARTCQEICEHYGIDNTDGRWSKELRAEAYNLDVNTDEVVRAKFGPPKGFPRALEKMKQGKTLRDLNRVTLEFEDPLLMALCFEVLNKKYNIHGLKNKYLQETFKEPPNLHMNLDIKDGWLCEVQMLFRDILLVKKELHKFYDVNRADGPFVVAGKLFKSEKESQERTYKSAEMKKVVKAKDSEIAELKNKVISQSSKIKRLEKTIKEKGGETAANPLHRDMEKEEKEEKEEGEGKGYGNLEIV</sequence>
<feature type="transmembrane region" description="Helical" evidence="3">
    <location>
        <begin position="74"/>
        <end position="94"/>
    </location>
</feature>
<protein>
    <submittedName>
        <fullName evidence="5">Uncharacterized protein</fullName>
    </submittedName>
</protein>
<keyword evidence="3" id="KW-1133">Transmembrane helix</keyword>
<dbReference type="InterPro" id="IPR026906">
    <property type="entry name" value="LRR_5"/>
</dbReference>
<name>A0A9W7EU67_9STRA</name>
<feature type="region of interest" description="Disordered" evidence="2">
    <location>
        <begin position="757"/>
        <end position="796"/>
    </location>
</feature>
<feature type="signal peptide" evidence="4">
    <location>
        <begin position="1"/>
        <end position="20"/>
    </location>
</feature>
<keyword evidence="1" id="KW-0175">Coiled coil</keyword>
<evidence type="ECO:0000313" key="6">
    <source>
        <dbReference type="Proteomes" id="UP001162640"/>
    </source>
</evidence>
<organism evidence="5 6">
    <name type="scientific">Triparma laevis f. inornata</name>
    <dbReference type="NCBI Taxonomy" id="1714386"/>
    <lineage>
        <taxon>Eukaryota</taxon>
        <taxon>Sar</taxon>
        <taxon>Stramenopiles</taxon>
        <taxon>Ochrophyta</taxon>
        <taxon>Bolidophyceae</taxon>
        <taxon>Parmales</taxon>
        <taxon>Triparmaceae</taxon>
        <taxon>Triparma</taxon>
    </lineage>
</organism>
<dbReference type="Pfam" id="PF13306">
    <property type="entry name" value="LRR_5"/>
    <property type="match status" value="1"/>
</dbReference>
<dbReference type="InterPro" id="IPR032675">
    <property type="entry name" value="LRR_dom_sf"/>
</dbReference>